<dbReference type="OrthoDB" id="9208911at2759"/>
<evidence type="ECO:0000256" key="1">
    <source>
        <dbReference type="SAM" id="MobiDB-lite"/>
    </source>
</evidence>
<accession>A0A3L8RYQ7</accession>
<proteinExistence type="predicted"/>
<protein>
    <submittedName>
        <fullName evidence="2">Uncharacterized protein</fullName>
    </submittedName>
</protein>
<feature type="region of interest" description="Disordered" evidence="1">
    <location>
        <begin position="24"/>
        <end position="52"/>
    </location>
</feature>
<name>A0A3L8RYQ7_CHLGU</name>
<dbReference type="GO" id="GO:0046982">
    <property type="term" value="F:protein heterodimerization activity"/>
    <property type="evidence" value="ECO:0007669"/>
    <property type="project" value="InterPro"/>
</dbReference>
<reference evidence="2 3" key="1">
    <citation type="journal article" date="2018" name="Proc. R. Soc. B">
        <title>A non-coding region near Follistatin controls head colour polymorphism in the Gouldian finch.</title>
        <authorList>
            <person name="Toomey M.B."/>
            <person name="Marques C.I."/>
            <person name="Andrade P."/>
            <person name="Araujo P.M."/>
            <person name="Sabatino S."/>
            <person name="Gazda M.A."/>
            <person name="Afonso S."/>
            <person name="Lopes R.J."/>
            <person name="Corbo J.C."/>
            <person name="Carneiro M."/>
        </authorList>
    </citation>
    <scope>NUCLEOTIDE SEQUENCE [LARGE SCALE GENOMIC DNA]</scope>
    <source>
        <strain evidence="2">Red01</strain>
        <tissue evidence="2">Muscle</tissue>
    </source>
</reference>
<sequence>MIPPGYRQQIPAPSLLLGEDKTGGALRAMEPGPPALHSPLGPSAPPEPPKAAEGCAWQSLRCLQLHRQKKKVAYSAHICKLLNRTCSTGDSCLVASMLAWLGSPQLLADVALEASRLSCYGRRSHLGHREVLLAAKLVLLRELYKPPPGS</sequence>
<dbReference type="EMBL" id="QUSF01000114">
    <property type="protein sequence ID" value="RLV91153.1"/>
    <property type="molecule type" value="Genomic_DNA"/>
</dbReference>
<keyword evidence="3" id="KW-1185">Reference proteome</keyword>
<organism evidence="2 3">
    <name type="scientific">Chloebia gouldiae</name>
    <name type="common">Gouldian finch</name>
    <name type="synonym">Erythrura gouldiae</name>
    <dbReference type="NCBI Taxonomy" id="44316"/>
    <lineage>
        <taxon>Eukaryota</taxon>
        <taxon>Metazoa</taxon>
        <taxon>Chordata</taxon>
        <taxon>Craniata</taxon>
        <taxon>Vertebrata</taxon>
        <taxon>Euteleostomi</taxon>
        <taxon>Archelosauria</taxon>
        <taxon>Archosauria</taxon>
        <taxon>Dinosauria</taxon>
        <taxon>Saurischia</taxon>
        <taxon>Theropoda</taxon>
        <taxon>Coelurosauria</taxon>
        <taxon>Aves</taxon>
        <taxon>Neognathae</taxon>
        <taxon>Neoaves</taxon>
        <taxon>Telluraves</taxon>
        <taxon>Australaves</taxon>
        <taxon>Passeriformes</taxon>
        <taxon>Passeroidea</taxon>
        <taxon>Passeridae</taxon>
        <taxon>Chloebia</taxon>
    </lineage>
</organism>
<evidence type="ECO:0000313" key="3">
    <source>
        <dbReference type="Proteomes" id="UP000276834"/>
    </source>
</evidence>
<dbReference type="InterPro" id="IPR009072">
    <property type="entry name" value="Histone-fold"/>
</dbReference>
<dbReference type="Proteomes" id="UP000276834">
    <property type="component" value="Unassembled WGS sequence"/>
</dbReference>
<dbReference type="AlphaFoldDB" id="A0A3L8RYQ7"/>
<dbReference type="SUPFAM" id="SSF47113">
    <property type="entry name" value="Histone-fold"/>
    <property type="match status" value="1"/>
</dbReference>
<gene>
    <name evidence="2" type="ORF">DV515_00014216</name>
</gene>
<comment type="caution">
    <text evidence="2">The sequence shown here is derived from an EMBL/GenBank/DDBJ whole genome shotgun (WGS) entry which is preliminary data.</text>
</comment>
<feature type="compositionally biased region" description="Pro residues" evidence="1">
    <location>
        <begin position="31"/>
        <end position="49"/>
    </location>
</feature>
<evidence type="ECO:0000313" key="2">
    <source>
        <dbReference type="EMBL" id="RLV91153.1"/>
    </source>
</evidence>